<evidence type="ECO:0000259" key="2">
    <source>
        <dbReference type="Pfam" id="PF03330"/>
    </source>
</evidence>
<reference evidence="3 4" key="1">
    <citation type="submission" date="2019-06" db="EMBL/GenBank/DDBJ databases">
        <title>Sorghum-associated microbial communities from plants grown in Nebraska, USA.</title>
        <authorList>
            <person name="Schachtman D."/>
        </authorList>
    </citation>
    <scope>NUCLEOTIDE SEQUENCE [LARGE SCALE GENOMIC DNA]</scope>
    <source>
        <strain evidence="3 4">1225</strain>
    </source>
</reference>
<dbReference type="PANTHER" id="PTHR34183:SF8">
    <property type="entry name" value="ENDOLYTIC PEPTIDOGLYCAN TRANSGLYCOSYLASE RLPA-RELATED"/>
    <property type="match status" value="1"/>
</dbReference>
<accession>A0A561QRN2</accession>
<keyword evidence="4" id="KW-1185">Reference proteome</keyword>
<organism evidence="3 4">
    <name type="scientific">Neorhizobium alkalisoli</name>
    <dbReference type="NCBI Taxonomy" id="528178"/>
    <lineage>
        <taxon>Bacteria</taxon>
        <taxon>Pseudomonadati</taxon>
        <taxon>Pseudomonadota</taxon>
        <taxon>Alphaproteobacteria</taxon>
        <taxon>Hyphomicrobiales</taxon>
        <taxon>Rhizobiaceae</taxon>
        <taxon>Rhizobium/Agrobacterium group</taxon>
        <taxon>Neorhizobium</taxon>
    </lineage>
</organism>
<comment type="similarity">
    <text evidence="1">Belongs to the RlpA family.</text>
</comment>
<dbReference type="InterPro" id="IPR012997">
    <property type="entry name" value="RplA"/>
</dbReference>
<dbReference type="NCBIfam" id="TIGR00413">
    <property type="entry name" value="rlpA"/>
    <property type="match status" value="1"/>
</dbReference>
<dbReference type="Proteomes" id="UP000320653">
    <property type="component" value="Unassembled WGS sequence"/>
</dbReference>
<feature type="domain" description="RlpA-like protein double-psi beta-barrel" evidence="2">
    <location>
        <begin position="4"/>
        <end position="68"/>
    </location>
</feature>
<dbReference type="AlphaFoldDB" id="A0A561QRN2"/>
<dbReference type="Pfam" id="PF03330">
    <property type="entry name" value="DPBB_1"/>
    <property type="match status" value="1"/>
</dbReference>
<keyword evidence="3" id="KW-0449">Lipoprotein</keyword>
<evidence type="ECO:0000313" key="4">
    <source>
        <dbReference type="Proteomes" id="UP000320653"/>
    </source>
</evidence>
<dbReference type="EMBL" id="VIWP01000004">
    <property type="protein sequence ID" value="TWF53009.1"/>
    <property type="molecule type" value="Genomic_DNA"/>
</dbReference>
<dbReference type="PANTHER" id="PTHR34183">
    <property type="entry name" value="ENDOLYTIC PEPTIDOGLYCAN TRANSGLYCOSYLASE RLPA"/>
    <property type="match status" value="1"/>
</dbReference>
<dbReference type="CDD" id="cd22268">
    <property type="entry name" value="DPBB_RlpA-like"/>
    <property type="match status" value="1"/>
</dbReference>
<dbReference type="InterPro" id="IPR009009">
    <property type="entry name" value="RlpA-like_DPBB"/>
</dbReference>
<dbReference type="SUPFAM" id="SSF50685">
    <property type="entry name" value="Barwin-like endoglucanases"/>
    <property type="match status" value="1"/>
</dbReference>
<dbReference type="InterPro" id="IPR036908">
    <property type="entry name" value="RlpA-like_sf"/>
</dbReference>
<comment type="caution">
    <text evidence="3">The sequence shown here is derived from an EMBL/GenBank/DDBJ whole genome shotgun (WGS) entry which is preliminary data.</text>
</comment>
<proteinExistence type="inferred from homology"/>
<evidence type="ECO:0000256" key="1">
    <source>
        <dbReference type="RuleBase" id="RU003495"/>
    </source>
</evidence>
<evidence type="ECO:0000313" key="3">
    <source>
        <dbReference type="EMBL" id="TWF53009.1"/>
    </source>
</evidence>
<gene>
    <name evidence="3" type="ORF">FHW37_104280</name>
</gene>
<protein>
    <submittedName>
        <fullName evidence="3">Rare lipoprotein A</fullName>
    </submittedName>
</protein>
<dbReference type="Gene3D" id="2.40.40.10">
    <property type="entry name" value="RlpA-like domain"/>
    <property type="match status" value="1"/>
</dbReference>
<name>A0A561QRN2_9HYPH</name>
<sequence length="88" mass="9255">MNASLLTAAHRSLPFGTKVLVTNKRNGKSVIVRINDRGPFIRGRVLDVSKAAAQDIGMVSSGTAQVCYQIVDAGSQKVAGKGIKEDNG</sequence>